<dbReference type="PANTHER" id="PTHR31642">
    <property type="entry name" value="TRICHOTHECENE 3-O-ACETYLTRANSFERASE"/>
    <property type="match status" value="1"/>
</dbReference>
<evidence type="ECO:0000313" key="5">
    <source>
        <dbReference type="Proteomes" id="UP001457282"/>
    </source>
</evidence>
<dbReference type="InterPro" id="IPR050317">
    <property type="entry name" value="Plant_Fungal_Acyltransferase"/>
</dbReference>
<keyword evidence="5" id="KW-1185">Reference proteome</keyword>
<dbReference type="Pfam" id="PF02458">
    <property type="entry name" value="Transferase"/>
    <property type="match status" value="3"/>
</dbReference>
<dbReference type="InterPro" id="IPR023213">
    <property type="entry name" value="CAT-like_dom_sf"/>
</dbReference>
<gene>
    <name evidence="4" type="ORF">M0R45_026337</name>
</gene>
<evidence type="ECO:0000256" key="3">
    <source>
        <dbReference type="ARBA" id="ARBA00023315"/>
    </source>
</evidence>
<dbReference type="AlphaFoldDB" id="A0AAW1WZT0"/>
<reference evidence="4 5" key="1">
    <citation type="journal article" date="2023" name="G3 (Bethesda)">
        <title>A chromosome-length genome assembly and annotation of blackberry (Rubus argutus, cv. 'Hillquist').</title>
        <authorList>
            <person name="Bruna T."/>
            <person name="Aryal R."/>
            <person name="Dudchenko O."/>
            <person name="Sargent D.J."/>
            <person name="Mead D."/>
            <person name="Buti M."/>
            <person name="Cavallini A."/>
            <person name="Hytonen T."/>
            <person name="Andres J."/>
            <person name="Pham M."/>
            <person name="Weisz D."/>
            <person name="Mascagni F."/>
            <person name="Usai G."/>
            <person name="Natali L."/>
            <person name="Bassil N."/>
            <person name="Fernandez G.E."/>
            <person name="Lomsadze A."/>
            <person name="Armour M."/>
            <person name="Olukolu B."/>
            <person name="Poorten T."/>
            <person name="Britton C."/>
            <person name="Davik J."/>
            <person name="Ashrafi H."/>
            <person name="Aiden E.L."/>
            <person name="Borodovsky M."/>
            <person name="Worthington M."/>
        </authorList>
    </citation>
    <scope>NUCLEOTIDE SEQUENCE [LARGE SCALE GENOMIC DNA]</scope>
    <source>
        <strain evidence="4">PI 553951</strain>
    </source>
</reference>
<name>A0AAW1WZT0_RUBAR</name>
<evidence type="ECO:0000313" key="4">
    <source>
        <dbReference type="EMBL" id="KAK9929231.1"/>
    </source>
</evidence>
<dbReference type="Proteomes" id="UP001457282">
    <property type="component" value="Unassembled WGS sequence"/>
</dbReference>
<dbReference type="GO" id="GO:0016747">
    <property type="term" value="F:acyltransferase activity, transferring groups other than amino-acyl groups"/>
    <property type="evidence" value="ECO:0007669"/>
    <property type="project" value="TreeGrafter"/>
</dbReference>
<organism evidence="4 5">
    <name type="scientific">Rubus argutus</name>
    <name type="common">Southern blackberry</name>
    <dbReference type="NCBI Taxonomy" id="59490"/>
    <lineage>
        <taxon>Eukaryota</taxon>
        <taxon>Viridiplantae</taxon>
        <taxon>Streptophyta</taxon>
        <taxon>Embryophyta</taxon>
        <taxon>Tracheophyta</taxon>
        <taxon>Spermatophyta</taxon>
        <taxon>Magnoliopsida</taxon>
        <taxon>eudicotyledons</taxon>
        <taxon>Gunneridae</taxon>
        <taxon>Pentapetalae</taxon>
        <taxon>rosids</taxon>
        <taxon>fabids</taxon>
        <taxon>Rosales</taxon>
        <taxon>Rosaceae</taxon>
        <taxon>Rosoideae</taxon>
        <taxon>Rosoideae incertae sedis</taxon>
        <taxon>Rubus</taxon>
    </lineage>
</organism>
<dbReference type="PANTHER" id="PTHR31642:SF11">
    <property type="entry name" value="SHIKIMATE O-HYDROXYCINNAMOYLTRANSFERASE"/>
    <property type="match status" value="1"/>
</dbReference>
<comment type="caution">
    <text evidence="4">The sequence shown here is derived from an EMBL/GenBank/DDBJ whole genome shotgun (WGS) entry which is preliminary data.</text>
</comment>
<evidence type="ECO:0000256" key="1">
    <source>
        <dbReference type="ARBA" id="ARBA00009861"/>
    </source>
</evidence>
<sequence length="334" mass="37807">MAVNVSVLESTMVKPAVETPQQSLWISNLDMVQTSHNPSICIYKPNNGDKDNSFFDMHVLKHALSKALVPFYPLAGRLKRNDENGRIEINCNAEGALFVAASSNSCISDFWRFCSHSRITYLKCGGVAVGVLLDHRVADGLSALRFLNTWSEMARGIDLAIPPMIDRTLLRARDPPRTLLDHNHHIAYQPPKDHDQHERTGAATVSVFRFTREQLDILKRKTMMLHQTAATALVGDLISKPKWYAANCIHNALVRMDNDYLRSALDYLELEQHHQDLSSFAQGTDIRCPNFKITSWFMLPQYDSDLGGGHPFSWGLVQFHSQHMKSFSKLVYDI</sequence>
<proteinExistence type="inferred from homology"/>
<comment type="similarity">
    <text evidence="1">Belongs to the plant acyltransferase family.</text>
</comment>
<keyword evidence="2" id="KW-0808">Transferase</keyword>
<accession>A0AAW1WZT0</accession>
<dbReference type="EMBL" id="JBEDUW010000005">
    <property type="protein sequence ID" value="KAK9929231.1"/>
    <property type="molecule type" value="Genomic_DNA"/>
</dbReference>
<protein>
    <submittedName>
        <fullName evidence="4">Uncharacterized protein</fullName>
    </submittedName>
</protein>
<evidence type="ECO:0000256" key="2">
    <source>
        <dbReference type="ARBA" id="ARBA00022679"/>
    </source>
</evidence>
<dbReference type="Gene3D" id="3.30.559.10">
    <property type="entry name" value="Chloramphenicol acetyltransferase-like domain"/>
    <property type="match status" value="3"/>
</dbReference>
<keyword evidence="3" id="KW-0012">Acyltransferase</keyword>